<comment type="caution">
    <text evidence="7">The sequence shown here is derived from an EMBL/GenBank/DDBJ whole genome shotgun (WGS) entry which is preliminary data.</text>
</comment>
<dbReference type="CDD" id="cd02885">
    <property type="entry name" value="NUDIX_IPP_Isomerase"/>
    <property type="match status" value="1"/>
</dbReference>
<dbReference type="EMBL" id="MFBT01000025">
    <property type="protein sequence ID" value="OGD99034.1"/>
    <property type="molecule type" value="Genomic_DNA"/>
</dbReference>
<gene>
    <name evidence="7" type="ORF">A3B54_04585</name>
</gene>
<comment type="similarity">
    <text evidence="2">Belongs to the IPP isomerase type 1 family.</text>
</comment>
<dbReference type="InterPro" id="IPR015797">
    <property type="entry name" value="NUDIX_hydrolase-like_dom_sf"/>
</dbReference>
<evidence type="ECO:0000256" key="2">
    <source>
        <dbReference type="ARBA" id="ARBA00007579"/>
    </source>
</evidence>
<dbReference type="Proteomes" id="UP000177039">
    <property type="component" value="Unassembled WGS sequence"/>
</dbReference>
<protein>
    <recommendedName>
        <fullName evidence="3">isopentenyl-diphosphate Delta-isomerase</fullName>
        <ecNumber evidence="3">5.3.3.2</ecNumber>
    </recommendedName>
</protein>
<evidence type="ECO:0000256" key="5">
    <source>
        <dbReference type="ARBA" id="ARBA00023235"/>
    </source>
</evidence>
<evidence type="ECO:0000259" key="6">
    <source>
        <dbReference type="PROSITE" id="PS51462"/>
    </source>
</evidence>
<dbReference type="InterPro" id="IPR000086">
    <property type="entry name" value="NUDIX_hydrolase_dom"/>
</dbReference>
<dbReference type="Pfam" id="PF00293">
    <property type="entry name" value="NUDIX"/>
    <property type="match status" value="1"/>
</dbReference>
<accession>A0A1F5H4S1</accession>
<evidence type="ECO:0000256" key="4">
    <source>
        <dbReference type="ARBA" id="ARBA00023229"/>
    </source>
</evidence>
<dbReference type="GO" id="GO:0004452">
    <property type="term" value="F:isopentenyl-diphosphate delta-isomerase activity"/>
    <property type="evidence" value="ECO:0007669"/>
    <property type="project" value="UniProtKB-EC"/>
</dbReference>
<dbReference type="GO" id="GO:0009240">
    <property type="term" value="P:isopentenyl diphosphate biosynthetic process"/>
    <property type="evidence" value="ECO:0007669"/>
    <property type="project" value="TreeGrafter"/>
</dbReference>
<dbReference type="GO" id="GO:0005737">
    <property type="term" value="C:cytoplasm"/>
    <property type="evidence" value="ECO:0007669"/>
    <property type="project" value="TreeGrafter"/>
</dbReference>
<dbReference type="PROSITE" id="PS51462">
    <property type="entry name" value="NUDIX"/>
    <property type="match status" value="1"/>
</dbReference>
<evidence type="ECO:0000256" key="3">
    <source>
        <dbReference type="ARBA" id="ARBA00012057"/>
    </source>
</evidence>
<proteinExistence type="inferred from homology"/>
<organism evidence="7 8">
    <name type="scientific">Candidatus Curtissbacteria bacterium RIFCSPLOWO2_01_FULL_42_50</name>
    <dbReference type="NCBI Taxonomy" id="1797730"/>
    <lineage>
        <taxon>Bacteria</taxon>
        <taxon>Candidatus Curtissiibacteriota</taxon>
    </lineage>
</organism>
<evidence type="ECO:0000256" key="1">
    <source>
        <dbReference type="ARBA" id="ARBA00004826"/>
    </source>
</evidence>
<comment type="pathway">
    <text evidence="1">Isoprenoid biosynthesis; dimethylallyl diphosphate biosynthesis; dimethylallyl diphosphate from isopentenyl diphosphate: step 1/1.</text>
</comment>
<dbReference type="AlphaFoldDB" id="A0A1F5H4S1"/>
<evidence type="ECO:0000313" key="8">
    <source>
        <dbReference type="Proteomes" id="UP000177039"/>
    </source>
</evidence>
<evidence type="ECO:0000313" key="7">
    <source>
        <dbReference type="EMBL" id="OGD99034.1"/>
    </source>
</evidence>
<reference evidence="7 8" key="1">
    <citation type="journal article" date="2016" name="Nat. Commun.">
        <title>Thousands of microbial genomes shed light on interconnected biogeochemical processes in an aquifer system.</title>
        <authorList>
            <person name="Anantharaman K."/>
            <person name="Brown C.T."/>
            <person name="Hug L.A."/>
            <person name="Sharon I."/>
            <person name="Castelle C.J."/>
            <person name="Probst A.J."/>
            <person name="Thomas B.C."/>
            <person name="Singh A."/>
            <person name="Wilkins M.J."/>
            <person name="Karaoz U."/>
            <person name="Brodie E.L."/>
            <person name="Williams K.H."/>
            <person name="Hubbard S.S."/>
            <person name="Banfield J.F."/>
        </authorList>
    </citation>
    <scope>NUCLEOTIDE SEQUENCE [LARGE SCALE GENOMIC DNA]</scope>
</reference>
<feature type="domain" description="Nudix hydrolase" evidence="6">
    <location>
        <begin position="30"/>
        <end position="164"/>
    </location>
</feature>
<dbReference type="SUPFAM" id="SSF55811">
    <property type="entry name" value="Nudix"/>
    <property type="match status" value="1"/>
</dbReference>
<dbReference type="EC" id="5.3.3.2" evidence="3"/>
<dbReference type="PANTHER" id="PTHR10885">
    <property type="entry name" value="ISOPENTENYL-DIPHOSPHATE DELTA-ISOMERASE"/>
    <property type="match status" value="1"/>
</dbReference>
<dbReference type="PANTHER" id="PTHR10885:SF0">
    <property type="entry name" value="ISOPENTENYL-DIPHOSPHATE DELTA-ISOMERASE"/>
    <property type="match status" value="1"/>
</dbReference>
<keyword evidence="4" id="KW-0414">Isoprene biosynthesis</keyword>
<keyword evidence="5" id="KW-0413">Isomerase</keyword>
<sequence length="177" mass="20311">MVEQTLILVGTRDNFLGYAFRGECHSGKGRRHRAFVTLLFDSQNRVTLQKRKHRLFDNLWDLTAISHPLHTDVGDESYQQASDRALLKEMGVSHVPVRKVGAFNYFARDSKNCENEYCAVLIGRHDGKCSPNPEEVYESKKVNFDDFVADVSENPQKYTPWAVLAVKKLKKVKRPDL</sequence>
<name>A0A1F5H4S1_9BACT</name>
<dbReference type="Gene3D" id="3.90.79.10">
    <property type="entry name" value="Nucleoside Triphosphate Pyrophosphohydrolase"/>
    <property type="match status" value="1"/>
</dbReference>
<dbReference type="InterPro" id="IPR011876">
    <property type="entry name" value="IsopentenylPP_isomerase_typ1"/>
</dbReference>